<feature type="transmembrane region" description="Helical" evidence="1">
    <location>
        <begin position="86"/>
        <end position="105"/>
    </location>
</feature>
<sequence>MFLPSDYDSFGRLKLPLLFWGVLILQARTWVLFVIAGASREQGSALLTLFYPNRDTFWPGLLVGLPAAVAFMLSGRRQQWPVMWRAWRSVLVATQLLLLLWQVLLWWQGEVVTGITLALLITDVYALWWMLTSRRLRGCFQPEND</sequence>
<reference evidence="2 3" key="1">
    <citation type="submission" date="2021-05" db="EMBL/GenBank/DDBJ databases">
        <title>Isolation, identification, and the growth promoting effects of Pantoea dispersa strain YSD J2 from the aboveground leaves of Cyperus esculentus L.Var. Sativus.</title>
        <authorList>
            <person name="Wang S."/>
            <person name="Tang X.M."/>
            <person name="Huang Y.N."/>
        </authorList>
    </citation>
    <scope>NUCLEOTIDE SEQUENCE [LARGE SCALE GENOMIC DNA]</scope>
    <source>
        <strain evidence="3">YSD YN2</strain>
    </source>
</reference>
<keyword evidence="1" id="KW-1133">Transmembrane helix</keyword>
<keyword evidence="3" id="KW-1185">Reference proteome</keyword>
<dbReference type="Pfam" id="PF11143">
    <property type="entry name" value="DUF2919"/>
    <property type="match status" value="1"/>
</dbReference>
<evidence type="ECO:0000256" key="1">
    <source>
        <dbReference type="SAM" id="Phobius"/>
    </source>
</evidence>
<gene>
    <name evidence="2" type="ORF">KFZ77_14035</name>
</gene>
<dbReference type="RefSeq" id="WP_264384543.1">
    <property type="nucleotide sequence ID" value="NZ_CP074352.1"/>
</dbReference>
<dbReference type="EMBL" id="CP074352">
    <property type="protein sequence ID" value="UYU30968.1"/>
    <property type="molecule type" value="Genomic_DNA"/>
</dbReference>
<feature type="transmembrane region" description="Helical" evidence="1">
    <location>
        <begin position="56"/>
        <end position="74"/>
    </location>
</feature>
<evidence type="ECO:0000313" key="3">
    <source>
        <dbReference type="Proteomes" id="UP001156318"/>
    </source>
</evidence>
<keyword evidence="1" id="KW-0472">Membrane</keyword>
<feature type="transmembrane region" description="Helical" evidence="1">
    <location>
        <begin position="111"/>
        <end position="131"/>
    </location>
</feature>
<proteinExistence type="predicted"/>
<keyword evidence="1" id="KW-0812">Transmembrane</keyword>
<accession>A0ABY6JBV8</accession>
<dbReference type="Proteomes" id="UP001156318">
    <property type="component" value="Chromosome"/>
</dbReference>
<dbReference type="InterPro" id="IPR021318">
    <property type="entry name" value="DUF2919"/>
</dbReference>
<feature type="transmembrane region" description="Helical" evidence="1">
    <location>
        <begin position="17"/>
        <end position="36"/>
    </location>
</feature>
<protein>
    <submittedName>
        <fullName evidence="2">DUF2919 domain-containing protein</fullName>
    </submittedName>
</protein>
<organism evidence="2 3">
    <name type="scientific">Siccibacter colletis</name>
    <dbReference type="NCBI Taxonomy" id="1505757"/>
    <lineage>
        <taxon>Bacteria</taxon>
        <taxon>Pseudomonadati</taxon>
        <taxon>Pseudomonadota</taxon>
        <taxon>Gammaproteobacteria</taxon>
        <taxon>Enterobacterales</taxon>
        <taxon>Enterobacteriaceae</taxon>
        <taxon>Siccibacter</taxon>
    </lineage>
</organism>
<evidence type="ECO:0000313" key="2">
    <source>
        <dbReference type="EMBL" id="UYU30968.1"/>
    </source>
</evidence>
<name>A0ABY6JBV8_9ENTR</name>